<proteinExistence type="predicted"/>
<accession>A0A644W9A7</accession>
<feature type="transmembrane region" description="Helical" evidence="1">
    <location>
        <begin position="42"/>
        <end position="62"/>
    </location>
</feature>
<keyword evidence="1" id="KW-0812">Transmembrane</keyword>
<evidence type="ECO:0000313" key="2">
    <source>
        <dbReference type="EMBL" id="MPL99142.1"/>
    </source>
</evidence>
<keyword evidence="1" id="KW-0472">Membrane</keyword>
<protein>
    <submittedName>
        <fullName evidence="2">Uncharacterized protein</fullName>
    </submittedName>
</protein>
<dbReference type="EMBL" id="VSSQ01000649">
    <property type="protein sequence ID" value="MPL99142.1"/>
    <property type="molecule type" value="Genomic_DNA"/>
</dbReference>
<gene>
    <name evidence="2" type="ORF">SDC9_45358</name>
</gene>
<comment type="caution">
    <text evidence="2">The sequence shown here is derived from an EMBL/GenBank/DDBJ whole genome shotgun (WGS) entry which is preliminary data.</text>
</comment>
<evidence type="ECO:0000256" key="1">
    <source>
        <dbReference type="SAM" id="Phobius"/>
    </source>
</evidence>
<dbReference type="AlphaFoldDB" id="A0A644W9A7"/>
<sequence length="95" mass="10889">MKTEDYIDQFIEKEKQLEPNPYLATRVMLSIGKKDIIQKKPVWHTIIAAASISLVIFTGLQISNLYNPASSQEKGLVINDSHIESLHYYQTESHE</sequence>
<keyword evidence="1" id="KW-1133">Transmembrane helix</keyword>
<organism evidence="2">
    <name type="scientific">bioreactor metagenome</name>
    <dbReference type="NCBI Taxonomy" id="1076179"/>
    <lineage>
        <taxon>unclassified sequences</taxon>
        <taxon>metagenomes</taxon>
        <taxon>ecological metagenomes</taxon>
    </lineage>
</organism>
<name>A0A644W9A7_9ZZZZ</name>
<reference evidence="2" key="1">
    <citation type="submission" date="2019-08" db="EMBL/GenBank/DDBJ databases">
        <authorList>
            <person name="Kucharzyk K."/>
            <person name="Murdoch R.W."/>
            <person name="Higgins S."/>
            <person name="Loffler F."/>
        </authorList>
    </citation>
    <scope>NUCLEOTIDE SEQUENCE</scope>
</reference>